<feature type="transmembrane region" description="Helical" evidence="7">
    <location>
        <begin position="390"/>
        <end position="408"/>
    </location>
</feature>
<comment type="caution">
    <text evidence="10">The sequence shown here is derived from an EMBL/GenBank/DDBJ whole genome shotgun (WGS) entry which is preliminary data.</text>
</comment>
<name>A0A8J5R6S7_9HYME</name>
<keyword evidence="5 7" id="KW-1133">Transmembrane helix</keyword>
<reference evidence="10" key="1">
    <citation type="submission" date="2020-03" db="EMBL/GenBank/DDBJ databases">
        <authorList>
            <person name="Chebbi M.A."/>
            <person name="Drezen J.M."/>
        </authorList>
    </citation>
    <scope>NUCLEOTIDE SEQUENCE</scope>
    <source>
        <tissue evidence="10">Whole body</tissue>
    </source>
</reference>
<feature type="transmembrane region" description="Helical" evidence="7">
    <location>
        <begin position="531"/>
        <end position="550"/>
    </location>
</feature>
<dbReference type="PROSITE" id="PS50929">
    <property type="entry name" value="ABC_TM1F"/>
    <property type="match status" value="1"/>
</dbReference>
<dbReference type="PANTHER" id="PTHR24223">
    <property type="entry name" value="ATP-BINDING CASSETTE SUB-FAMILY C"/>
    <property type="match status" value="1"/>
</dbReference>
<dbReference type="InterPro" id="IPR050173">
    <property type="entry name" value="ABC_transporter_C-like"/>
</dbReference>
<evidence type="ECO:0000256" key="4">
    <source>
        <dbReference type="ARBA" id="ARBA00022840"/>
    </source>
</evidence>
<protein>
    <submittedName>
        <fullName evidence="10">Uncharacterized protein</fullName>
    </submittedName>
</protein>
<dbReference type="OrthoDB" id="8174258at2759"/>
<gene>
    <name evidence="10" type="ORF">G9C98_001933</name>
</gene>
<sequence length="776" mass="87771">MSSSSLGIINDACTSFDNNGQGKLLPRKKNDKYSSTYVQHNRLSRYTTALANCVPVRFKKMDTLWHNHVVERGQAGASVPRIAWHFVKTRVLVSSFIYFLGMLIALTSPIIVLQKIITATEDRVNMTSTLDKNTTINSTSANNTFRNISENLKHEIIIDQVIIFSHIDINFYVPKGKLIGVCGNSGSGKSSLLLAIMGQLNRNNSQVTIDGSMSYVPEDFHLFEGTLKENIVMNEPFDSSWYYKTVQACNLTTDISLLPGSDDTDVYTVDLSMVQKQKIALARAVYINCDINLLDNPLKDLDVIESLEIFHKAVVQVLTLKSVVIITDKVQFRGNSQLLVDSTIKSKRLTSTAVSSGNINLISNREETDFDITKGVYGVRAIDYRVGGKYLSEFVCAMALLYSIPIAAMDDTLPKLKITMLMHFGIILFTITILGIICPWLLLPMAVFVSVIIMYQLYLRRLILALNESKIDSITPIYNHVVNTVNERATIQAYRKEREFVKKFNKFCDANATYDFMLKATKLWIEFRIKFISAITLAVVIIICAVVNGVKDRYQVLGLAFICTIQLTQSIVHLTATIIDAYGSLMTVGYIDNFIQNIPQEIKDNIDRREWPLIPRNLNIVDINIDVLRQYVDYIPRVPILFNGTIKYNLESHNRRTDKEIIDALQKVFLWEKISKLDNKLDSNASNLFSVTEKKLLSLARIYLNSTVFNRSIIIIEDLEPDAELINKILQDVFKDFTVIVLSSSPNWNAQRIIKLKHSKETGALKSNNLLACTKK</sequence>
<feature type="domain" description="ABC transmembrane type-1" evidence="9">
    <location>
        <begin position="418"/>
        <end position="583"/>
    </location>
</feature>
<organism evidence="10 11">
    <name type="scientific">Cotesia typhae</name>
    <dbReference type="NCBI Taxonomy" id="2053667"/>
    <lineage>
        <taxon>Eukaryota</taxon>
        <taxon>Metazoa</taxon>
        <taxon>Ecdysozoa</taxon>
        <taxon>Arthropoda</taxon>
        <taxon>Hexapoda</taxon>
        <taxon>Insecta</taxon>
        <taxon>Pterygota</taxon>
        <taxon>Neoptera</taxon>
        <taxon>Endopterygota</taxon>
        <taxon>Hymenoptera</taxon>
        <taxon>Apocrita</taxon>
        <taxon>Ichneumonoidea</taxon>
        <taxon>Braconidae</taxon>
        <taxon>Microgastrinae</taxon>
        <taxon>Cotesia</taxon>
    </lineage>
</organism>
<evidence type="ECO:0000259" key="8">
    <source>
        <dbReference type="PROSITE" id="PS50893"/>
    </source>
</evidence>
<feature type="transmembrane region" description="Helical" evidence="7">
    <location>
        <begin position="91"/>
        <end position="113"/>
    </location>
</feature>
<dbReference type="InterPro" id="IPR011527">
    <property type="entry name" value="ABC1_TM_dom"/>
</dbReference>
<accession>A0A8J5R6S7</accession>
<keyword evidence="6 7" id="KW-0472">Membrane</keyword>
<feature type="transmembrane region" description="Helical" evidence="7">
    <location>
        <begin position="420"/>
        <end position="453"/>
    </location>
</feature>
<comment type="subcellular location">
    <subcellularLocation>
        <location evidence="1">Membrane</location>
    </subcellularLocation>
</comment>
<keyword evidence="11" id="KW-1185">Reference proteome</keyword>
<dbReference type="Pfam" id="PF00005">
    <property type="entry name" value="ABC_tran"/>
    <property type="match status" value="1"/>
</dbReference>
<dbReference type="EMBL" id="JAAOIC020000019">
    <property type="protein sequence ID" value="KAG8040945.1"/>
    <property type="molecule type" value="Genomic_DNA"/>
</dbReference>
<proteinExistence type="predicted"/>
<evidence type="ECO:0000313" key="11">
    <source>
        <dbReference type="Proteomes" id="UP000729913"/>
    </source>
</evidence>
<evidence type="ECO:0000256" key="6">
    <source>
        <dbReference type="ARBA" id="ARBA00023136"/>
    </source>
</evidence>
<evidence type="ECO:0000256" key="2">
    <source>
        <dbReference type="ARBA" id="ARBA00022692"/>
    </source>
</evidence>
<dbReference type="GO" id="GO:0016887">
    <property type="term" value="F:ATP hydrolysis activity"/>
    <property type="evidence" value="ECO:0007669"/>
    <property type="project" value="InterPro"/>
</dbReference>
<evidence type="ECO:0000259" key="9">
    <source>
        <dbReference type="PROSITE" id="PS50929"/>
    </source>
</evidence>
<dbReference type="SMART" id="SM00382">
    <property type="entry name" value="AAA"/>
    <property type="match status" value="1"/>
</dbReference>
<keyword evidence="4" id="KW-0067">ATP-binding</keyword>
<evidence type="ECO:0000313" key="10">
    <source>
        <dbReference type="EMBL" id="KAG8040945.1"/>
    </source>
</evidence>
<evidence type="ECO:0000256" key="3">
    <source>
        <dbReference type="ARBA" id="ARBA00022741"/>
    </source>
</evidence>
<evidence type="ECO:0000256" key="7">
    <source>
        <dbReference type="SAM" id="Phobius"/>
    </source>
</evidence>
<dbReference type="GO" id="GO:0005524">
    <property type="term" value="F:ATP binding"/>
    <property type="evidence" value="ECO:0007669"/>
    <property type="project" value="UniProtKB-KW"/>
</dbReference>
<dbReference type="AlphaFoldDB" id="A0A8J5R6S7"/>
<dbReference type="Proteomes" id="UP000729913">
    <property type="component" value="Unassembled WGS sequence"/>
</dbReference>
<keyword evidence="3" id="KW-0547">Nucleotide-binding</keyword>
<dbReference type="GO" id="GO:0016020">
    <property type="term" value="C:membrane"/>
    <property type="evidence" value="ECO:0007669"/>
    <property type="project" value="UniProtKB-SubCell"/>
</dbReference>
<reference evidence="10" key="2">
    <citation type="submission" date="2021-04" db="EMBL/GenBank/DDBJ databases">
        <title>Genome-wide patterns of bracovirus chromosomal integration into multiple host tissues during parasitism.</title>
        <authorList>
            <person name="Chebbi M.A.C."/>
        </authorList>
    </citation>
    <scope>NUCLEOTIDE SEQUENCE</scope>
    <source>
        <tissue evidence="10">Whole body</tissue>
    </source>
</reference>
<evidence type="ECO:0000256" key="1">
    <source>
        <dbReference type="ARBA" id="ARBA00004370"/>
    </source>
</evidence>
<evidence type="ECO:0000256" key="5">
    <source>
        <dbReference type="ARBA" id="ARBA00022989"/>
    </source>
</evidence>
<dbReference type="InterPro" id="IPR003593">
    <property type="entry name" value="AAA+_ATPase"/>
</dbReference>
<dbReference type="Pfam" id="PF00664">
    <property type="entry name" value="ABC_membrane"/>
    <property type="match status" value="1"/>
</dbReference>
<feature type="domain" description="ABC transporter" evidence="8">
    <location>
        <begin position="143"/>
        <end position="375"/>
    </location>
</feature>
<dbReference type="InterPro" id="IPR003439">
    <property type="entry name" value="ABC_transporter-like_ATP-bd"/>
</dbReference>
<dbReference type="GO" id="GO:0140359">
    <property type="term" value="F:ABC-type transporter activity"/>
    <property type="evidence" value="ECO:0007669"/>
    <property type="project" value="InterPro"/>
</dbReference>
<keyword evidence="2 7" id="KW-0812">Transmembrane</keyword>
<dbReference type="PROSITE" id="PS50893">
    <property type="entry name" value="ABC_TRANSPORTER_2"/>
    <property type="match status" value="1"/>
</dbReference>